<feature type="transmembrane region" description="Helical" evidence="9">
    <location>
        <begin position="340"/>
        <end position="363"/>
    </location>
</feature>
<evidence type="ECO:0000256" key="1">
    <source>
        <dbReference type="ARBA" id="ARBA00004653"/>
    </source>
</evidence>
<comment type="subcellular location">
    <subcellularLocation>
        <location evidence="1">Golgi apparatus membrane</location>
        <topology evidence="1">Multi-pass membrane protein</topology>
    </subcellularLocation>
</comment>
<dbReference type="FunFam" id="3.90.550.10:FF:000057">
    <property type="entry name" value="Glycosyltransferase-like protein, family 2"/>
    <property type="match status" value="1"/>
</dbReference>
<evidence type="ECO:0000256" key="4">
    <source>
        <dbReference type="ARBA" id="ARBA00022692"/>
    </source>
</evidence>
<evidence type="ECO:0000256" key="2">
    <source>
        <dbReference type="ARBA" id="ARBA00022676"/>
    </source>
</evidence>
<dbReference type="PANTHER" id="PTHR32044:SF80">
    <property type="entry name" value="XYLOGLUCAN GLYCOSYLTRANSFERASE 2-RELATED"/>
    <property type="match status" value="1"/>
</dbReference>
<evidence type="ECO:0000256" key="5">
    <source>
        <dbReference type="ARBA" id="ARBA00022989"/>
    </source>
</evidence>
<feature type="transmembrane region" description="Helical" evidence="9">
    <location>
        <begin position="432"/>
        <end position="452"/>
    </location>
</feature>
<evidence type="ECO:0000256" key="8">
    <source>
        <dbReference type="ARBA" id="ARBA00023316"/>
    </source>
</evidence>
<dbReference type="PANTHER" id="PTHR32044">
    <property type="entry name" value="GLUCOMANNAN 4-BETA-MANNOSYLTRANSFERASE 9"/>
    <property type="match status" value="1"/>
</dbReference>
<evidence type="ECO:0008006" key="12">
    <source>
        <dbReference type="Google" id="ProtNLM"/>
    </source>
</evidence>
<evidence type="ECO:0000313" key="10">
    <source>
        <dbReference type="EMBL" id="SDL81100.1"/>
    </source>
</evidence>
<feature type="transmembrane region" description="Helical" evidence="9">
    <location>
        <begin position="6"/>
        <end position="33"/>
    </location>
</feature>
<dbReference type="EMBL" id="FNHH01000002">
    <property type="protein sequence ID" value="SDL81100.1"/>
    <property type="molecule type" value="Genomic_DNA"/>
</dbReference>
<dbReference type="GO" id="GO:0071555">
    <property type="term" value="P:cell wall organization"/>
    <property type="evidence" value="ECO:0007669"/>
    <property type="project" value="UniProtKB-KW"/>
</dbReference>
<keyword evidence="5 9" id="KW-1133">Transmembrane helix</keyword>
<sequence length="482" mass="54959">MLALGIIILYSFFFFFIILFSLGQLALLITFLANRNKVNPKIQLETFPLITIQLPIYNERFVIKRLLDSISNLNYPKDKLEIQVLDDSNDDTSAIIEQITGKLRALGFTISHIKRENRTGFKAGALQNGLTLATGEYIAIFDADFIAGPDFLINTLPHFSHDKIGMVQTRWGHINPRESWLTRAQEIGLNSHFIIDQDGRAKGGYFISFNGTAGIWRKSCIENAGGWEADTLTEDLDLSYRAQMKGWRFNYCPEIISPAELPNLLSAVRSQQFRWIKGGVETSKKLMVRLWKCKLPLSTKLFGSLQLLNNYIYAFILITSLLSVPLMILKNKSTEFDQFFNWSTSLIIVLLINFLYCFTAILMDKKKAIDAIIEIISAFPIAIVVSMGMSYHNTIAILKGIQGQKTAFIRTPKFSESKEENHYSKKQRLGKFIPEFLLFIYFFLAALAGLYFKDFGFLIYHLLMLSGFGFVLFCAYDERSGQ</sequence>
<dbReference type="SUPFAM" id="SSF53448">
    <property type="entry name" value="Nucleotide-diphospho-sugar transferases"/>
    <property type="match status" value="1"/>
</dbReference>
<proteinExistence type="predicted"/>
<dbReference type="STRING" id="990371.SAMN05421813_102222"/>
<keyword evidence="3" id="KW-0808">Transferase</keyword>
<name>A0A1G9N3M4_9SPHI</name>
<accession>A0A1G9N3M4</accession>
<reference evidence="11" key="1">
    <citation type="submission" date="2016-10" db="EMBL/GenBank/DDBJ databases">
        <authorList>
            <person name="Varghese N."/>
            <person name="Submissions S."/>
        </authorList>
    </citation>
    <scope>NUCLEOTIDE SEQUENCE [LARGE SCALE GENOMIC DNA]</scope>
    <source>
        <strain evidence="11">DSM 24536</strain>
    </source>
</reference>
<organism evidence="10 11">
    <name type="scientific">Daejeonella rubra</name>
    <dbReference type="NCBI Taxonomy" id="990371"/>
    <lineage>
        <taxon>Bacteria</taxon>
        <taxon>Pseudomonadati</taxon>
        <taxon>Bacteroidota</taxon>
        <taxon>Sphingobacteriia</taxon>
        <taxon>Sphingobacteriales</taxon>
        <taxon>Sphingobacteriaceae</taxon>
        <taxon>Daejeonella</taxon>
    </lineage>
</organism>
<dbReference type="InterPro" id="IPR029044">
    <property type="entry name" value="Nucleotide-diphossugar_trans"/>
</dbReference>
<keyword evidence="11" id="KW-1185">Reference proteome</keyword>
<keyword evidence="8" id="KW-0961">Cell wall biogenesis/degradation</keyword>
<keyword evidence="7 9" id="KW-0472">Membrane</keyword>
<keyword evidence="6" id="KW-0333">Golgi apparatus</keyword>
<evidence type="ECO:0000256" key="7">
    <source>
        <dbReference type="ARBA" id="ARBA00023136"/>
    </source>
</evidence>
<evidence type="ECO:0000313" key="11">
    <source>
        <dbReference type="Proteomes" id="UP000199226"/>
    </source>
</evidence>
<feature type="transmembrane region" description="Helical" evidence="9">
    <location>
        <begin position="310"/>
        <end position="328"/>
    </location>
</feature>
<evidence type="ECO:0000256" key="6">
    <source>
        <dbReference type="ARBA" id="ARBA00023034"/>
    </source>
</evidence>
<gene>
    <name evidence="10" type="ORF">SAMN05421813_102222</name>
</gene>
<feature type="transmembrane region" description="Helical" evidence="9">
    <location>
        <begin position="458"/>
        <end position="476"/>
    </location>
</feature>
<evidence type="ECO:0000256" key="9">
    <source>
        <dbReference type="SAM" id="Phobius"/>
    </source>
</evidence>
<evidence type="ECO:0000256" key="3">
    <source>
        <dbReference type="ARBA" id="ARBA00022679"/>
    </source>
</evidence>
<dbReference type="Gene3D" id="3.90.550.10">
    <property type="entry name" value="Spore Coat Polysaccharide Biosynthesis Protein SpsA, Chain A"/>
    <property type="match status" value="1"/>
</dbReference>
<keyword evidence="2" id="KW-0328">Glycosyltransferase</keyword>
<protein>
    <recommendedName>
        <fullName evidence="12">Glycosyltransferase, catalytic subunit of cellulose synthase and poly-beta-1,6-N-acetylglucosamine synthase</fullName>
    </recommendedName>
</protein>
<dbReference type="Proteomes" id="UP000199226">
    <property type="component" value="Unassembled WGS sequence"/>
</dbReference>
<dbReference type="GO" id="GO:0016757">
    <property type="term" value="F:glycosyltransferase activity"/>
    <property type="evidence" value="ECO:0007669"/>
    <property type="project" value="UniProtKB-KW"/>
</dbReference>
<dbReference type="Pfam" id="PF13641">
    <property type="entry name" value="Glyco_tranf_2_3"/>
    <property type="match status" value="1"/>
</dbReference>
<keyword evidence="4 9" id="KW-0812">Transmembrane</keyword>
<dbReference type="AlphaFoldDB" id="A0A1G9N3M4"/>
<dbReference type="RefSeq" id="WP_176767587.1">
    <property type="nucleotide sequence ID" value="NZ_FNHH01000002.1"/>
</dbReference>